<evidence type="ECO:0000313" key="1">
    <source>
        <dbReference type="EMBL" id="KAG0555297.1"/>
    </source>
</evidence>
<organism evidence="1 2">
    <name type="scientific">Ceratodon purpureus</name>
    <name type="common">Fire moss</name>
    <name type="synonym">Dicranum purpureum</name>
    <dbReference type="NCBI Taxonomy" id="3225"/>
    <lineage>
        <taxon>Eukaryota</taxon>
        <taxon>Viridiplantae</taxon>
        <taxon>Streptophyta</taxon>
        <taxon>Embryophyta</taxon>
        <taxon>Bryophyta</taxon>
        <taxon>Bryophytina</taxon>
        <taxon>Bryopsida</taxon>
        <taxon>Dicranidae</taxon>
        <taxon>Pseudoditrichales</taxon>
        <taxon>Ditrichaceae</taxon>
        <taxon>Ceratodon</taxon>
    </lineage>
</organism>
<proteinExistence type="predicted"/>
<gene>
    <name evidence="1" type="ORF">KC19_12G159200</name>
</gene>
<comment type="caution">
    <text evidence="1">The sequence shown here is derived from an EMBL/GenBank/DDBJ whole genome shotgun (WGS) entry which is preliminary data.</text>
</comment>
<accession>A0A8T0G9Z7</accession>
<name>A0A8T0G9Z7_CERPU</name>
<dbReference type="AlphaFoldDB" id="A0A8T0G9Z7"/>
<dbReference type="Proteomes" id="UP000822688">
    <property type="component" value="Chromosome 12"/>
</dbReference>
<keyword evidence="2" id="KW-1185">Reference proteome</keyword>
<sequence length="212" mass="24912">MSNQADVVEIPPCPRAILTSQAISRNVVIPFSITTIPRLLDTSNDHEFGPSRFVDQNVEVGRELLETEFEVRYTYICFYEIQLQIGKTMDRFYKAFERDNRLTQDQNLEINNLLNQHDYQLQDIVNYFCNDSRDFLEDIVNRYDGIQQMNLNSQNHNQIQQTHNVLNLLQVHLQEMNHHLNDVQILIQELSNLLNVVQSCKSTLYRINSQPI</sequence>
<evidence type="ECO:0000313" key="2">
    <source>
        <dbReference type="Proteomes" id="UP000822688"/>
    </source>
</evidence>
<reference evidence="1" key="1">
    <citation type="submission" date="2020-06" db="EMBL/GenBank/DDBJ databases">
        <title>WGS assembly of Ceratodon purpureus strain R40.</title>
        <authorList>
            <person name="Carey S.B."/>
            <person name="Jenkins J."/>
            <person name="Shu S."/>
            <person name="Lovell J.T."/>
            <person name="Sreedasyam A."/>
            <person name="Maumus F."/>
            <person name="Tiley G.P."/>
            <person name="Fernandez-Pozo N."/>
            <person name="Barry K."/>
            <person name="Chen C."/>
            <person name="Wang M."/>
            <person name="Lipzen A."/>
            <person name="Daum C."/>
            <person name="Saski C.A."/>
            <person name="Payton A.C."/>
            <person name="Mcbreen J.C."/>
            <person name="Conrad R.E."/>
            <person name="Kollar L.M."/>
            <person name="Olsson S."/>
            <person name="Huttunen S."/>
            <person name="Landis J.B."/>
            <person name="Wickett N.J."/>
            <person name="Johnson M.G."/>
            <person name="Rensing S.A."/>
            <person name="Grimwood J."/>
            <person name="Schmutz J."/>
            <person name="Mcdaniel S.F."/>
        </authorList>
    </citation>
    <scope>NUCLEOTIDE SEQUENCE</scope>
    <source>
        <strain evidence="1">R40</strain>
    </source>
</reference>
<protein>
    <submittedName>
        <fullName evidence="1">Uncharacterized protein</fullName>
    </submittedName>
</protein>
<dbReference type="EMBL" id="CM026433">
    <property type="protein sequence ID" value="KAG0555297.1"/>
    <property type="molecule type" value="Genomic_DNA"/>
</dbReference>